<dbReference type="GO" id="GO:0016020">
    <property type="term" value="C:membrane"/>
    <property type="evidence" value="ECO:0007669"/>
    <property type="project" value="UniProtKB-SubCell"/>
</dbReference>
<dbReference type="AlphaFoldDB" id="A0A328FLR8"/>
<evidence type="ECO:0000259" key="6">
    <source>
        <dbReference type="Pfam" id="PF04893"/>
    </source>
</evidence>
<keyword evidence="4 5" id="KW-0472">Membrane</keyword>
<evidence type="ECO:0000313" key="10">
    <source>
        <dbReference type="Proteomes" id="UP000293902"/>
    </source>
</evidence>
<keyword evidence="2 5" id="KW-0812">Transmembrane</keyword>
<dbReference type="Proteomes" id="UP000248798">
    <property type="component" value="Unassembled WGS sequence"/>
</dbReference>
<protein>
    <recommendedName>
        <fullName evidence="6">Yip1 domain-containing protein</fullName>
    </recommendedName>
</protein>
<name>A0A328FLR8_9BACT</name>
<comment type="subcellular location">
    <subcellularLocation>
        <location evidence="1">Membrane</location>
        <topology evidence="1">Multi-pass membrane protein</topology>
    </subcellularLocation>
</comment>
<feature type="transmembrane region" description="Helical" evidence="5">
    <location>
        <begin position="107"/>
        <end position="127"/>
    </location>
</feature>
<evidence type="ECO:0000256" key="2">
    <source>
        <dbReference type="ARBA" id="ARBA00022692"/>
    </source>
</evidence>
<sequence>MNKPGTLSALKFYSQGVIRLLIEPVLFFTDLPGVHTTGRALGFTALCAGFYAGAGLLTGPGPQSPVVMALIYFINAAGMVLISSITGFCTMVMISGKKQGFSLVFGLYAYASGITMLISWLPFMLWFTEPWKYWLVYTGFRQSCNLSKTRAITVLLISVPVQWCLIYSAITAVSGRV</sequence>
<dbReference type="EMBL" id="CP036313">
    <property type="protein sequence ID" value="QBH13003.1"/>
    <property type="molecule type" value="Genomic_DNA"/>
</dbReference>
<dbReference type="InterPro" id="IPR006977">
    <property type="entry name" value="Yip1_dom"/>
</dbReference>
<feature type="transmembrane region" description="Helical" evidence="5">
    <location>
        <begin position="70"/>
        <end position="95"/>
    </location>
</feature>
<dbReference type="Proteomes" id="UP000293902">
    <property type="component" value="Chromosome"/>
</dbReference>
<evidence type="ECO:0000256" key="4">
    <source>
        <dbReference type="ARBA" id="ARBA00023136"/>
    </source>
</evidence>
<proteinExistence type="predicted"/>
<feature type="domain" description="Yip1" evidence="6">
    <location>
        <begin position="19"/>
        <end position="161"/>
    </location>
</feature>
<feature type="transmembrane region" description="Helical" evidence="5">
    <location>
        <begin position="40"/>
        <end position="58"/>
    </location>
</feature>
<dbReference type="RefSeq" id="WP_111952686.1">
    <property type="nucleotide sequence ID" value="NZ_CP036313.1"/>
</dbReference>
<evidence type="ECO:0000256" key="3">
    <source>
        <dbReference type="ARBA" id="ARBA00022989"/>
    </source>
</evidence>
<evidence type="ECO:0000313" key="9">
    <source>
        <dbReference type="Proteomes" id="UP000248798"/>
    </source>
</evidence>
<keyword evidence="3 5" id="KW-1133">Transmembrane helix</keyword>
<reference evidence="8 9" key="1">
    <citation type="submission" date="2018-06" db="EMBL/GenBank/DDBJ databases">
        <title>Complete Genome Sequence of Desulfobacter hydrogenophilus (DSM3380).</title>
        <authorList>
            <person name="Marietou A."/>
            <person name="Schreiber L."/>
            <person name="Marshall I."/>
            <person name="Jorgensen B."/>
        </authorList>
    </citation>
    <scope>NUCLEOTIDE SEQUENCE [LARGE SCALE GENOMIC DNA]</scope>
    <source>
        <strain evidence="8 9">DSM 3380</strain>
    </source>
</reference>
<evidence type="ECO:0000313" key="8">
    <source>
        <dbReference type="EMBL" id="RAM03987.1"/>
    </source>
</evidence>
<reference evidence="7 10" key="2">
    <citation type="submission" date="2019-02" db="EMBL/GenBank/DDBJ databases">
        <title>Complete genome sequence of Desulfobacter hydrogenophilus AcRS1.</title>
        <authorList>
            <person name="Marietou A."/>
            <person name="Lund M.B."/>
            <person name="Marshall I.P.G."/>
            <person name="Schreiber L."/>
            <person name="Jorgensen B."/>
        </authorList>
    </citation>
    <scope>NUCLEOTIDE SEQUENCE [LARGE SCALE GENOMIC DNA]</scope>
    <source>
        <strain evidence="7 10">AcRS1</strain>
    </source>
</reference>
<feature type="transmembrane region" description="Helical" evidence="5">
    <location>
        <begin position="151"/>
        <end position="173"/>
    </location>
</feature>
<dbReference type="Pfam" id="PF04893">
    <property type="entry name" value="Yip1"/>
    <property type="match status" value="1"/>
</dbReference>
<evidence type="ECO:0000256" key="5">
    <source>
        <dbReference type="SAM" id="Phobius"/>
    </source>
</evidence>
<accession>A0A328FLR8</accession>
<organism evidence="8 9">
    <name type="scientific">Desulfobacter hydrogenophilus</name>
    <dbReference type="NCBI Taxonomy" id="2291"/>
    <lineage>
        <taxon>Bacteria</taxon>
        <taxon>Pseudomonadati</taxon>
        <taxon>Thermodesulfobacteriota</taxon>
        <taxon>Desulfobacteria</taxon>
        <taxon>Desulfobacterales</taxon>
        <taxon>Desulfobacteraceae</taxon>
        <taxon>Desulfobacter</taxon>
    </lineage>
</organism>
<dbReference type="OrthoDB" id="5457334at2"/>
<evidence type="ECO:0000313" key="7">
    <source>
        <dbReference type="EMBL" id="QBH13003.1"/>
    </source>
</evidence>
<gene>
    <name evidence="8" type="ORF">DO021_00770</name>
    <name evidence="7" type="ORF">EYB58_08785</name>
</gene>
<keyword evidence="10" id="KW-1185">Reference proteome</keyword>
<dbReference type="EMBL" id="QLNI01000001">
    <property type="protein sequence ID" value="RAM03987.1"/>
    <property type="molecule type" value="Genomic_DNA"/>
</dbReference>
<evidence type="ECO:0000256" key="1">
    <source>
        <dbReference type="ARBA" id="ARBA00004141"/>
    </source>
</evidence>